<feature type="compositionally biased region" description="Polar residues" evidence="3">
    <location>
        <begin position="502"/>
        <end position="512"/>
    </location>
</feature>
<feature type="domain" description="GBD/FH3" evidence="4">
    <location>
        <begin position="1"/>
        <end position="367"/>
    </location>
</feature>
<dbReference type="SUPFAM" id="SSF48371">
    <property type="entry name" value="ARM repeat"/>
    <property type="match status" value="1"/>
</dbReference>
<keyword evidence="6" id="KW-1185">Reference proteome</keyword>
<feature type="non-terminal residue" evidence="5">
    <location>
        <position position="1"/>
    </location>
</feature>
<dbReference type="SMART" id="SM01139">
    <property type="entry name" value="Drf_FH3"/>
    <property type="match status" value="1"/>
</dbReference>
<organism evidence="5 6">
    <name type="scientific">Mortierella isabellina</name>
    <name type="common">Filamentous fungus</name>
    <name type="synonym">Umbelopsis isabellina</name>
    <dbReference type="NCBI Taxonomy" id="91625"/>
    <lineage>
        <taxon>Eukaryota</taxon>
        <taxon>Fungi</taxon>
        <taxon>Fungi incertae sedis</taxon>
        <taxon>Mucoromycota</taxon>
        <taxon>Mucoromycotina</taxon>
        <taxon>Umbelopsidomycetes</taxon>
        <taxon>Umbelopsidales</taxon>
        <taxon>Umbelopsidaceae</taxon>
        <taxon>Umbelopsis</taxon>
    </lineage>
</organism>
<keyword evidence="2" id="KW-0175">Coiled coil</keyword>
<dbReference type="Pfam" id="PF06367">
    <property type="entry name" value="Drf_FH3"/>
    <property type="match status" value="1"/>
</dbReference>
<feature type="region of interest" description="Disordered" evidence="3">
    <location>
        <begin position="480"/>
        <end position="512"/>
    </location>
</feature>
<comment type="similarity">
    <text evidence="1">Belongs to the formin homology family. BNI1 subfamily.</text>
</comment>
<reference evidence="5" key="1">
    <citation type="submission" date="2020-12" db="EMBL/GenBank/DDBJ databases">
        <title>Metabolic potential, ecology and presence of endohyphal bacteria is reflected in genomic diversity of Mucoromycotina.</title>
        <authorList>
            <person name="Muszewska A."/>
            <person name="Okrasinska A."/>
            <person name="Steczkiewicz K."/>
            <person name="Drgas O."/>
            <person name="Orlowska M."/>
            <person name="Perlinska-Lenart U."/>
            <person name="Aleksandrzak-Piekarczyk T."/>
            <person name="Szatraj K."/>
            <person name="Zielenkiewicz U."/>
            <person name="Pilsyk S."/>
            <person name="Malc E."/>
            <person name="Mieczkowski P."/>
            <person name="Kruszewska J.S."/>
            <person name="Biernat P."/>
            <person name="Pawlowska J."/>
        </authorList>
    </citation>
    <scope>NUCLEOTIDE SEQUENCE</scope>
    <source>
        <strain evidence="5">WA0000067209</strain>
    </source>
</reference>
<comment type="caution">
    <text evidence="5">The sequence shown here is derived from an EMBL/GenBank/DDBJ whole genome shotgun (WGS) entry which is preliminary data.</text>
</comment>
<sequence length="512" mass="57601">MNQRKPSGKGPVPGSKSGTTPASKDEKGAPGWYISKFMKPEMREVTPKLVNHLVVSLRTMPLSWVRQFIDLRGMQVVANTLGTLTKRPNKSQQDLQMETDLVRCLKSLLNNMLMLVLNQYGIGEALGSSHCIESLSFTLLSSSMQARRLACEALTFLCYCDIPQGHALVLSAMDTLQDFHNDGSRFEPWLRSLGQMIDGRGRMGSMVGAGDDYRRMGNAAADNQLMDYALANILLVNAIVSLETVDSLDSRQSIRHQLNKAGVQQLLKKLNAFGYELLSRQIDRYQELADADSEDMYGDIIQSTSQDPYEIFETLLDNMDGKRSYNFFLDMLRHLSLIPEDEESQTKYFQVLNTIVTDVVLERKELNADASISVSNLASKFVDQDQLDQALIEAAEANEAAEEAQQRVAELELEVAAKADGLVGQLKSKNEHLEEMLRISTHTVETLQRQLNDVQHEYQQNLEAMNNQMVRFYEVLKQKNASTSQRPSLRIRKSKDGDIKTWNVSSNDSSQD</sequence>
<dbReference type="GO" id="GO:0015629">
    <property type="term" value="C:actin cytoskeleton"/>
    <property type="evidence" value="ECO:0007669"/>
    <property type="project" value="UniProtKB-ARBA"/>
</dbReference>
<name>A0A8H7PZJ1_MORIS</name>
<evidence type="ECO:0000256" key="1">
    <source>
        <dbReference type="ARBA" id="ARBA00037935"/>
    </source>
</evidence>
<feature type="region of interest" description="Disordered" evidence="3">
    <location>
        <begin position="1"/>
        <end position="27"/>
    </location>
</feature>
<dbReference type="GO" id="GO:1903475">
    <property type="term" value="P:mitotic actomyosin contractile ring assembly"/>
    <property type="evidence" value="ECO:0007669"/>
    <property type="project" value="TreeGrafter"/>
</dbReference>
<dbReference type="GO" id="GO:0051017">
    <property type="term" value="P:actin filament bundle assembly"/>
    <property type="evidence" value="ECO:0007669"/>
    <property type="project" value="TreeGrafter"/>
</dbReference>
<dbReference type="GO" id="GO:0005938">
    <property type="term" value="C:cell cortex"/>
    <property type="evidence" value="ECO:0007669"/>
    <property type="project" value="UniProtKB-ARBA"/>
</dbReference>
<dbReference type="OrthoDB" id="2418950at2759"/>
<gene>
    <name evidence="5" type="ORF">INT43_006332</name>
</gene>
<dbReference type="AlphaFoldDB" id="A0A8H7PZJ1"/>
<accession>A0A8H7PZJ1</accession>
<dbReference type="PROSITE" id="PS51232">
    <property type="entry name" value="GBD_FH3"/>
    <property type="match status" value="1"/>
</dbReference>
<dbReference type="GO" id="GO:0003779">
    <property type="term" value="F:actin binding"/>
    <property type="evidence" value="ECO:0007669"/>
    <property type="project" value="InterPro"/>
</dbReference>
<dbReference type="InterPro" id="IPR016024">
    <property type="entry name" value="ARM-type_fold"/>
</dbReference>
<dbReference type="PANTHER" id="PTHR47102:SF2">
    <property type="entry name" value="PROTEIN BNI1"/>
    <property type="match status" value="1"/>
</dbReference>
<dbReference type="InterPro" id="IPR010472">
    <property type="entry name" value="FH3_dom"/>
</dbReference>
<protein>
    <recommendedName>
        <fullName evidence="4">GBD/FH3 domain-containing protein</fullName>
    </recommendedName>
</protein>
<dbReference type="PANTHER" id="PTHR47102">
    <property type="entry name" value="PROTEIN BNI1"/>
    <property type="match status" value="1"/>
</dbReference>
<evidence type="ECO:0000256" key="2">
    <source>
        <dbReference type="SAM" id="Coils"/>
    </source>
</evidence>
<dbReference type="Proteomes" id="UP000654370">
    <property type="component" value="Unassembled WGS sequence"/>
</dbReference>
<dbReference type="EMBL" id="JAEPQZ010000003">
    <property type="protein sequence ID" value="KAG2183327.1"/>
    <property type="molecule type" value="Genomic_DNA"/>
</dbReference>
<proteinExistence type="inferred from homology"/>
<evidence type="ECO:0000313" key="6">
    <source>
        <dbReference type="Proteomes" id="UP000654370"/>
    </source>
</evidence>
<dbReference type="SMART" id="SM01140">
    <property type="entry name" value="Drf_GBD"/>
    <property type="match status" value="1"/>
</dbReference>
<dbReference type="GO" id="GO:0031267">
    <property type="term" value="F:small GTPase binding"/>
    <property type="evidence" value="ECO:0007669"/>
    <property type="project" value="InterPro"/>
</dbReference>
<dbReference type="GO" id="GO:0043332">
    <property type="term" value="C:mating projection tip"/>
    <property type="evidence" value="ECO:0007669"/>
    <property type="project" value="TreeGrafter"/>
</dbReference>
<feature type="coiled-coil region" evidence="2">
    <location>
        <begin position="384"/>
        <end position="468"/>
    </location>
</feature>
<dbReference type="Pfam" id="PF06371">
    <property type="entry name" value="Drf_GBD"/>
    <property type="match status" value="1"/>
</dbReference>
<dbReference type="InterPro" id="IPR014768">
    <property type="entry name" value="GBD/FH3_dom"/>
</dbReference>
<dbReference type="Gene3D" id="1.25.10.10">
    <property type="entry name" value="Leucine-rich Repeat Variant"/>
    <property type="match status" value="1"/>
</dbReference>
<dbReference type="GO" id="GO:0032153">
    <property type="term" value="C:cell division site"/>
    <property type="evidence" value="ECO:0007669"/>
    <property type="project" value="TreeGrafter"/>
</dbReference>
<dbReference type="InterPro" id="IPR051661">
    <property type="entry name" value="Actin_filament_regulator"/>
</dbReference>
<dbReference type="GO" id="GO:0051016">
    <property type="term" value="P:barbed-end actin filament capping"/>
    <property type="evidence" value="ECO:0007669"/>
    <property type="project" value="TreeGrafter"/>
</dbReference>
<dbReference type="Gene3D" id="1.10.238.150">
    <property type="entry name" value="Formin, FH3 diaphanous domain"/>
    <property type="match status" value="1"/>
</dbReference>
<evidence type="ECO:0000259" key="4">
    <source>
        <dbReference type="PROSITE" id="PS51232"/>
    </source>
</evidence>
<feature type="compositionally biased region" description="Low complexity" evidence="3">
    <location>
        <begin position="8"/>
        <end position="18"/>
    </location>
</feature>
<dbReference type="InterPro" id="IPR011989">
    <property type="entry name" value="ARM-like"/>
</dbReference>
<evidence type="ECO:0000256" key="3">
    <source>
        <dbReference type="SAM" id="MobiDB-lite"/>
    </source>
</evidence>
<evidence type="ECO:0000313" key="5">
    <source>
        <dbReference type="EMBL" id="KAG2183327.1"/>
    </source>
</evidence>
<dbReference type="InterPro" id="IPR010473">
    <property type="entry name" value="GTPase-bd"/>
</dbReference>